<proteinExistence type="predicted"/>
<sequence>MFLALLLSCPSSSLLLIYFFFRGNKVTQEQITKYVNDSKVMEIYIPKAKYDDAVDEDAFHRGDETKQNYERYRTGLSRKGSNTGRINRFIFFSKKYNKYLVLLTFNGFDYSGDFNTEKNSLRNSVVGYGLYFMVRVNNKQWNDINYGTEVNPVPVFCVTLSGRGFEDKGPGVLEEQRSFSDVSDNLNRVFVGQYLNYFLPEEEFEKFFAE</sequence>
<organism evidence="2 3">
    <name type="scientific">Salmonella enterica subsp. indica</name>
    <dbReference type="NCBI Taxonomy" id="59207"/>
    <lineage>
        <taxon>Bacteria</taxon>
        <taxon>Pseudomonadati</taxon>
        <taxon>Pseudomonadota</taxon>
        <taxon>Gammaproteobacteria</taxon>
        <taxon>Enterobacterales</taxon>
        <taxon>Enterobacteriaceae</taxon>
        <taxon>Salmonella</taxon>
    </lineage>
</organism>
<name>A0A379XLE4_SALER</name>
<accession>A0A379XLE4</accession>
<dbReference type="InterPro" id="IPR058501">
    <property type="entry name" value="DUF8188"/>
</dbReference>
<dbReference type="AlphaFoldDB" id="A0A379XLE4"/>
<dbReference type="EMBL" id="UGYB01000001">
    <property type="protein sequence ID" value="SUI01268.1"/>
    <property type="molecule type" value="Genomic_DNA"/>
</dbReference>
<protein>
    <recommendedName>
        <fullName evidence="1">DUF8188 domain-containing protein</fullName>
    </recommendedName>
</protein>
<feature type="domain" description="DUF8188" evidence="1">
    <location>
        <begin position="29"/>
        <end position="208"/>
    </location>
</feature>
<reference evidence="2 3" key="1">
    <citation type="submission" date="2018-06" db="EMBL/GenBank/DDBJ databases">
        <authorList>
            <consortium name="Pathogen Informatics"/>
            <person name="Doyle S."/>
        </authorList>
    </citation>
    <scope>NUCLEOTIDE SEQUENCE [LARGE SCALE GENOMIC DNA]</scope>
    <source>
        <strain evidence="2 3">NCTC12420</strain>
    </source>
</reference>
<dbReference type="Proteomes" id="UP000254220">
    <property type="component" value="Unassembled WGS sequence"/>
</dbReference>
<evidence type="ECO:0000259" key="1">
    <source>
        <dbReference type="Pfam" id="PF26603"/>
    </source>
</evidence>
<evidence type="ECO:0000313" key="3">
    <source>
        <dbReference type="Proteomes" id="UP000254220"/>
    </source>
</evidence>
<dbReference type="Pfam" id="PF26603">
    <property type="entry name" value="DUF8188"/>
    <property type="match status" value="1"/>
</dbReference>
<evidence type="ECO:0000313" key="2">
    <source>
        <dbReference type="EMBL" id="SUI01268.1"/>
    </source>
</evidence>
<gene>
    <name evidence="2" type="ORF">NCTC12420_00960</name>
</gene>